<accession>A0A4Y2R5Y8</accession>
<comment type="caution">
    <text evidence="4">The sequence shown here is derived from an EMBL/GenBank/DDBJ whole genome shotgun (WGS) entry which is preliminary data.</text>
</comment>
<dbReference type="GO" id="GO:0015074">
    <property type="term" value="P:DNA integration"/>
    <property type="evidence" value="ECO:0007669"/>
    <property type="project" value="InterPro"/>
</dbReference>
<dbReference type="InterPro" id="IPR052338">
    <property type="entry name" value="Transposase_5"/>
</dbReference>
<evidence type="ECO:0000259" key="3">
    <source>
        <dbReference type="Pfam" id="PF13358"/>
    </source>
</evidence>
<dbReference type="GO" id="GO:0006313">
    <property type="term" value="P:DNA transposition"/>
    <property type="evidence" value="ECO:0007669"/>
    <property type="project" value="InterPro"/>
</dbReference>
<dbReference type="GO" id="GO:0003677">
    <property type="term" value="F:DNA binding"/>
    <property type="evidence" value="ECO:0007669"/>
    <property type="project" value="InterPro"/>
</dbReference>
<evidence type="ECO:0000256" key="1">
    <source>
        <dbReference type="ARBA" id="ARBA00004123"/>
    </source>
</evidence>
<reference evidence="4 5" key="1">
    <citation type="journal article" date="2019" name="Sci. Rep.">
        <title>Orb-weaving spider Araneus ventricosus genome elucidates the spidroin gene catalogue.</title>
        <authorList>
            <person name="Kono N."/>
            <person name="Nakamura H."/>
            <person name="Ohtoshi R."/>
            <person name="Moran D.A.P."/>
            <person name="Shinohara A."/>
            <person name="Yoshida Y."/>
            <person name="Fujiwara M."/>
            <person name="Mori M."/>
            <person name="Tomita M."/>
            <person name="Arakawa K."/>
        </authorList>
    </citation>
    <scope>NUCLEOTIDE SEQUENCE [LARGE SCALE GENOMIC DNA]</scope>
</reference>
<organism evidence="4 5">
    <name type="scientific">Araneus ventricosus</name>
    <name type="common">Orbweaver spider</name>
    <name type="synonym">Epeira ventricosa</name>
    <dbReference type="NCBI Taxonomy" id="182803"/>
    <lineage>
        <taxon>Eukaryota</taxon>
        <taxon>Metazoa</taxon>
        <taxon>Ecdysozoa</taxon>
        <taxon>Arthropoda</taxon>
        <taxon>Chelicerata</taxon>
        <taxon>Arachnida</taxon>
        <taxon>Araneae</taxon>
        <taxon>Araneomorphae</taxon>
        <taxon>Entelegynae</taxon>
        <taxon>Araneoidea</taxon>
        <taxon>Araneidae</taxon>
        <taxon>Araneus</taxon>
    </lineage>
</organism>
<dbReference type="AlphaFoldDB" id="A0A4Y2R5Y8"/>
<sequence length="346" mass="39544">MGKAADLSEFDRGQIVMTQRLGTSITETALLVGCSRSAVVSIHAKWINDGDTSSRRQGVGRPRVIKEKGRRRLSRLVKQNRRQTVAQLTAQYKAGPSASVSEHTVQRTLLDMGLCSRRPTRVPLLTKRHRQLRLQWVREHRDWTMDEWKIVAWSDESRFLIHHVDGRVRVRRLPGEQLLPSCSTSHTQAGGGGIMLWGTFSWAFLGPVFVLEQTMKAANYLNIIADQLHPYMAFVVPTGNGIFQKDNAPCRKARIVLEWFEEHTDEFHLMSWPPNSPDLNPMEHIWDVMERRLRAQTPPCPNISTLRDRCLDIWYNLSPVMYQKLVASMPTRVAAVLKVKGGATRY</sequence>
<name>A0A4Y2R5Y8_ARAVE</name>
<comment type="subcellular location">
    <subcellularLocation>
        <location evidence="1">Nucleus</location>
    </subcellularLocation>
</comment>
<dbReference type="Gene3D" id="3.30.420.10">
    <property type="entry name" value="Ribonuclease H-like superfamily/Ribonuclease H"/>
    <property type="match status" value="1"/>
</dbReference>
<keyword evidence="5" id="KW-1185">Reference proteome</keyword>
<dbReference type="InterPro" id="IPR036397">
    <property type="entry name" value="RNaseH_sf"/>
</dbReference>
<dbReference type="InterPro" id="IPR002492">
    <property type="entry name" value="Transposase_Tc1-like"/>
</dbReference>
<feature type="domain" description="Tc1-like transposase DDE" evidence="3">
    <location>
        <begin position="152"/>
        <end position="299"/>
    </location>
</feature>
<feature type="domain" description="Transposase Tc1-like" evidence="2">
    <location>
        <begin position="70"/>
        <end position="142"/>
    </location>
</feature>
<dbReference type="InterPro" id="IPR009057">
    <property type="entry name" value="Homeodomain-like_sf"/>
</dbReference>
<protein>
    <submittedName>
        <fullName evidence="4">Transposable element Tc1 transposase</fullName>
    </submittedName>
</protein>
<dbReference type="Pfam" id="PF01498">
    <property type="entry name" value="HTH_Tnp_Tc3_2"/>
    <property type="match status" value="1"/>
</dbReference>
<dbReference type="EMBL" id="BGPR01015911">
    <property type="protein sequence ID" value="GBN71093.1"/>
    <property type="molecule type" value="Genomic_DNA"/>
</dbReference>
<evidence type="ECO:0000259" key="2">
    <source>
        <dbReference type="Pfam" id="PF01498"/>
    </source>
</evidence>
<gene>
    <name evidence="4" type="primary">tc1a_72</name>
    <name evidence="4" type="ORF">AVEN_247192_1</name>
</gene>
<dbReference type="GO" id="GO:0005634">
    <property type="term" value="C:nucleus"/>
    <property type="evidence" value="ECO:0007669"/>
    <property type="project" value="UniProtKB-SubCell"/>
</dbReference>
<dbReference type="PANTHER" id="PTHR23022:SF134">
    <property type="entry name" value="TRANSPOSABLE ELEMENT TC1 TRANSPOSASE"/>
    <property type="match status" value="1"/>
</dbReference>
<dbReference type="Pfam" id="PF13358">
    <property type="entry name" value="DDE_3"/>
    <property type="match status" value="1"/>
</dbReference>
<dbReference type="PANTHER" id="PTHR23022">
    <property type="entry name" value="TRANSPOSABLE ELEMENT-RELATED"/>
    <property type="match status" value="1"/>
</dbReference>
<dbReference type="OrthoDB" id="6429669at2759"/>
<dbReference type="SUPFAM" id="SSF46689">
    <property type="entry name" value="Homeodomain-like"/>
    <property type="match status" value="1"/>
</dbReference>
<evidence type="ECO:0000313" key="4">
    <source>
        <dbReference type="EMBL" id="GBN71093.1"/>
    </source>
</evidence>
<evidence type="ECO:0000313" key="5">
    <source>
        <dbReference type="Proteomes" id="UP000499080"/>
    </source>
</evidence>
<proteinExistence type="predicted"/>
<dbReference type="Proteomes" id="UP000499080">
    <property type="component" value="Unassembled WGS sequence"/>
</dbReference>
<dbReference type="InterPro" id="IPR038717">
    <property type="entry name" value="Tc1-like_DDE_dom"/>
</dbReference>